<gene>
    <name evidence="3" type="ORF">NEZAVI_LOCUS1314</name>
</gene>
<evidence type="ECO:0000256" key="1">
    <source>
        <dbReference type="SAM" id="Coils"/>
    </source>
</evidence>
<keyword evidence="1" id="KW-0175">Coiled coil</keyword>
<dbReference type="OrthoDB" id="6629957at2759"/>
<dbReference type="AlphaFoldDB" id="A0A9P0GW52"/>
<organism evidence="3 4">
    <name type="scientific">Nezara viridula</name>
    <name type="common">Southern green stink bug</name>
    <name type="synonym">Cimex viridulus</name>
    <dbReference type="NCBI Taxonomy" id="85310"/>
    <lineage>
        <taxon>Eukaryota</taxon>
        <taxon>Metazoa</taxon>
        <taxon>Ecdysozoa</taxon>
        <taxon>Arthropoda</taxon>
        <taxon>Hexapoda</taxon>
        <taxon>Insecta</taxon>
        <taxon>Pterygota</taxon>
        <taxon>Neoptera</taxon>
        <taxon>Paraneoptera</taxon>
        <taxon>Hemiptera</taxon>
        <taxon>Heteroptera</taxon>
        <taxon>Panheteroptera</taxon>
        <taxon>Pentatomomorpha</taxon>
        <taxon>Pentatomoidea</taxon>
        <taxon>Pentatomidae</taxon>
        <taxon>Pentatominae</taxon>
        <taxon>Nezara</taxon>
    </lineage>
</organism>
<evidence type="ECO:0000313" key="3">
    <source>
        <dbReference type="EMBL" id="CAH1390044.1"/>
    </source>
</evidence>
<evidence type="ECO:0000313" key="4">
    <source>
        <dbReference type="Proteomes" id="UP001152798"/>
    </source>
</evidence>
<dbReference type="Proteomes" id="UP001152798">
    <property type="component" value="Chromosome 1"/>
</dbReference>
<accession>A0A9P0GW52</accession>
<reference evidence="3" key="1">
    <citation type="submission" date="2022-01" db="EMBL/GenBank/DDBJ databases">
        <authorList>
            <person name="King R."/>
        </authorList>
    </citation>
    <scope>NUCLEOTIDE SEQUENCE</scope>
</reference>
<feature type="region of interest" description="Disordered" evidence="2">
    <location>
        <begin position="213"/>
        <end position="235"/>
    </location>
</feature>
<proteinExistence type="predicted"/>
<keyword evidence="4" id="KW-1185">Reference proteome</keyword>
<name>A0A9P0GW52_NEZVI</name>
<protein>
    <submittedName>
        <fullName evidence="3">Uncharacterized protein</fullName>
    </submittedName>
</protein>
<evidence type="ECO:0000256" key="2">
    <source>
        <dbReference type="SAM" id="MobiDB-lite"/>
    </source>
</evidence>
<dbReference type="EMBL" id="OV725077">
    <property type="protein sequence ID" value="CAH1390044.1"/>
    <property type="molecule type" value="Genomic_DNA"/>
</dbReference>
<sequence length="235" mass="26599">MEISSPEGELLSEIIVSGGGATNVVEAAGGELLRSLEEMRVYLERNFSKKHSKYLKKRCDRVVDRCHKMEREYGKLLKITERLDRVENKLQRLVEDEEKNRLEKVVTRRIDNMGEQVMNMVREEFKRMSEGISLGEEVVRMERVCENVGEKVEKVGEEVVKVERVWMKGTDPSLSHDRMVSPPILSWDRGTVGACPGPVTIHGLWDLSETTANGTGLEESAGKEDPVELDSSLVL</sequence>
<feature type="coiled-coil region" evidence="1">
    <location>
        <begin position="76"/>
        <end position="103"/>
    </location>
</feature>